<organism evidence="17 18">
    <name type="scientific">Ziziphus jujuba var. spinosa</name>
    <dbReference type="NCBI Taxonomy" id="714518"/>
    <lineage>
        <taxon>Eukaryota</taxon>
        <taxon>Viridiplantae</taxon>
        <taxon>Streptophyta</taxon>
        <taxon>Embryophyta</taxon>
        <taxon>Tracheophyta</taxon>
        <taxon>Spermatophyta</taxon>
        <taxon>Magnoliopsida</taxon>
        <taxon>eudicotyledons</taxon>
        <taxon>Gunneridae</taxon>
        <taxon>Pentapetalae</taxon>
        <taxon>rosids</taxon>
        <taxon>fabids</taxon>
        <taxon>Rosales</taxon>
        <taxon>Rhamnaceae</taxon>
        <taxon>Paliureae</taxon>
        <taxon>Ziziphus</taxon>
    </lineage>
</organism>
<comment type="function">
    <text evidence="3">Might act as an E3 ubiquitin-protein ligase, or as part of E3 complex, which accepts ubiquitin from specific E2 ubiquitin-conjugating enzymes and then transfers it to substrates.</text>
</comment>
<dbReference type="PANTHER" id="PTHR11685">
    <property type="entry name" value="RBR FAMILY RING FINGER AND IBR DOMAIN-CONTAINING"/>
    <property type="match status" value="1"/>
</dbReference>
<evidence type="ECO:0000256" key="5">
    <source>
        <dbReference type="ARBA" id="ARBA00005884"/>
    </source>
</evidence>
<evidence type="ECO:0000256" key="12">
    <source>
        <dbReference type="ARBA" id="ARBA00022833"/>
    </source>
</evidence>
<keyword evidence="8" id="KW-0479">Metal-binding</keyword>
<dbReference type="InterPro" id="IPR031127">
    <property type="entry name" value="E3_UB_ligase_RBR"/>
</dbReference>
<evidence type="ECO:0000256" key="2">
    <source>
        <dbReference type="ARBA" id="ARBA00001947"/>
    </source>
</evidence>
<comment type="caution">
    <text evidence="17">The sequence shown here is derived from an EMBL/GenBank/DDBJ whole genome shotgun (WGS) entry which is preliminary data.</text>
</comment>
<dbReference type="InterPro" id="IPR013083">
    <property type="entry name" value="Znf_RING/FYVE/PHD"/>
</dbReference>
<evidence type="ECO:0000259" key="15">
    <source>
        <dbReference type="PROSITE" id="PS50089"/>
    </source>
</evidence>
<name>A0A978VT94_ZIZJJ</name>
<dbReference type="InterPro" id="IPR002867">
    <property type="entry name" value="IBR_dom"/>
</dbReference>
<keyword evidence="10 13" id="KW-0863">Zinc-finger</keyword>
<feature type="region of interest" description="Disordered" evidence="14">
    <location>
        <begin position="95"/>
        <end position="121"/>
    </location>
</feature>
<comment type="similarity">
    <text evidence="5">Belongs to the RBR family. Ariadne subfamily.</text>
</comment>
<evidence type="ECO:0000256" key="7">
    <source>
        <dbReference type="ARBA" id="ARBA00022679"/>
    </source>
</evidence>
<dbReference type="PROSITE" id="PS51873">
    <property type="entry name" value="TRIAD"/>
    <property type="match status" value="1"/>
</dbReference>
<dbReference type="CDD" id="cd22582">
    <property type="entry name" value="BRcat_RBR_unk"/>
    <property type="match status" value="1"/>
</dbReference>
<dbReference type="SUPFAM" id="SSF57850">
    <property type="entry name" value="RING/U-box"/>
    <property type="match status" value="3"/>
</dbReference>
<evidence type="ECO:0000313" key="17">
    <source>
        <dbReference type="EMBL" id="KAH7542039.1"/>
    </source>
</evidence>
<evidence type="ECO:0000256" key="6">
    <source>
        <dbReference type="ARBA" id="ARBA00012251"/>
    </source>
</evidence>
<dbReference type="Pfam" id="PF01485">
    <property type="entry name" value="IBR"/>
    <property type="match status" value="1"/>
</dbReference>
<dbReference type="PROSITE" id="PS50089">
    <property type="entry name" value="ZF_RING_2"/>
    <property type="match status" value="1"/>
</dbReference>
<dbReference type="InterPro" id="IPR001841">
    <property type="entry name" value="Znf_RING"/>
</dbReference>
<dbReference type="CDD" id="cd22584">
    <property type="entry name" value="Rcat_RBR_unk"/>
    <property type="match status" value="1"/>
</dbReference>
<comment type="catalytic activity">
    <reaction evidence="1">
        <text>[E2 ubiquitin-conjugating enzyme]-S-ubiquitinyl-L-cysteine + [acceptor protein]-L-lysine = [E2 ubiquitin-conjugating enzyme]-L-cysteine + [acceptor protein]-N(6)-ubiquitinyl-L-lysine.</text>
        <dbReference type="EC" id="2.3.2.31"/>
    </reaction>
</comment>
<dbReference type="EC" id="2.3.2.31" evidence="6"/>
<dbReference type="AlphaFoldDB" id="A0A978VT94"/>
<sequence>MEVKAEEVDGNKTGLRKLKKPKLDLGGIEVIDIEEDDQNSVSQIFKPINIIEQSTNKFNAISIDHYSNFIDLSNENDDDDDIKILHYKPSNTTFGRKRKKPFSNPSILGTGQSSNSKEETTSSSSSSIFICEICIELKSGNESFTIKGCGHLYCTDCTTKYVASKLQQNILTIGCPIPGCVGNLEPEYCRRSLPPEVFDRWGMALCEAAIVGSRKFYCPYKDCLAVMICDGDKRKVLRESECPYCKRHFCAKCRVPWHTGIECSKFQKLDENERENEDITLMKLAKKKRWGRCPKCRFYVEKTEGCDHMNCRCGTHFNYRSGK</sequence>
<evidence type="ECO:0000256" key="4">
    <source>
        <dbReference type="ARBA" id="ARBA00004906"/>
    </source>
</evidence>
<feature type="domain" description="RING-type" evidence="16">
    <location>
        <begin position="127"/>
        <end position="323"/>
    </location>
</feature>
<keyword evidence="12" id="KW-0862">Zinc</keyword>
<reference evidence="17" key="1">
    <citation type="journal article" date="2021" name="Front. Plant Sci.">
        <title>Chromosome-Scale Genome Assembly for Chinese Sour Jujube and Insights Into Its Genome Evolution and Domestication Signature.</title>
        <authorList>
            <person name="Shen L.-Y."/>
            <person name="Luo H."/>
            <person name="Wang X.-L."/>
            <person name="Wang X.-M."/>
            <person name="Qiu X.-J."/>
            <person name="Liu H."/>
            <person name="Zhou S.-S."/>
            <person name="Jia K.-H."/>
            <person name="Nie S."/>
            <person name="Bao Y.-T."/>
            <person name="Zhang R.-G."/>
            <person name="Yun Q.-Z."/>
            <person name="Chai Y.-H."/>
            <person name="Lu J.-Y."/>
            <person name="Li Y."/>
            <person name="Zhao S.-W."/>
            <person name="Mao J.-F."/>
            <person name="Jia S.-G."/>
            <person name="Mao Y.-M."/>
        </authorList>
    </citation>
    <scope>NUCLEOTIDE SEQUENCE</scope>
    <source>
        <strain evidence="17">AT0</strain>
        <tissue evidence="17">Leaf</tissue>
    </source>
</reference>
<dbReference type="GO" id="GO:0061630">
    <property type="term" value="F:ubiquitin protein ligase activity"/>
    <property type="evidence" value="ECO:0007669"/>
    <property type="project" value="UniProtKB-EC"/>
</dbReference>
<evidence type="ECO:0000256" key="13">
    <source>
        <dbReference type="PROSITE-ProRule" id="PRU00175"/>
    </source>
</evidence>
<evidence type="ECO:0000256" key="3">
    <source>
        <dbReference type="ARBA" id="ARBA00003976"/>
    </source>
</evidence>
<feature type="compositionally biased region" description="Polar residues" evidence="14">
    <location>
        <begin position="103"/>
        <end position="112"/>
    </location>
</feature>
<keyword evidence="11" id="KW-0833">Ubl conjugation pathway</keyword>
<evidence type="ECO:0000256" key="11">
    <source>
        <dbReference type="ARBA" id="ARBA00022786"/>
    </source>
</evidence>
<dbReference type="InterPro" id="IPR044066">
    <property type="entry name" value="TRIAD_supradom"/>
</dbReference>
<proteinExistence type="inferred from homology"/>
<keyword evidence="9" id="KW-0677">Repeat</keyword>
<feature type="domain" description="RING-type" evidence="15">
    <location>
        <begin position="131"/>
        <end position="177"/>
    </location>
</feature>
<evidence type="ECO:0000256" key="1">
    <source>
        <dbReference type="ARBA" id="ARBA00001798"/>
    </source>
</evidence>
<dbReference type="Gene3D" id="3.30.40.10">
    <property type="entry name" value="Zinc/RING finger domain, C3HC4 (zinc finger)"/>
    <property type="match status" value="1"/>
</dbReference>
<evidence type="ECO:0000259" key="16">
    <source>
        <dbReference type="PROSITE" id="PS51873"/>
    </source>
</evidence>
<accession>A0A978VT94</accession>
<evidence type="ECO:0000256" key="9">
    <source>
        <dbReference type="ARBA" id="ARBA00022737"/>
    </source>
</evidence>
<dbReference type="OrthoDB" id="10009520at2759"/>
<evidence type="ECO:0000313" key="18">
    <source>
        <dbReference type="Proteomes" id="UP000813462"/>
    </source>
</evidence>
<dbReference type="Proteomes" id="UP000813462">
    <property type="component" value="Unassembled WGS sequence"/>
</dbReference>
<dbReference type="EMBL" id="JAEACU010000002">
    <property type="protein sequence ID" value="KAH7542039.1"/>
    <property type="molecule type" value="Genomic_DNA"/>
</dbReference>
<evidence type="ECO:0000256" key="14">
    <source>
        <dbReference type="SAM" id="MobiDB-lite"/>
    </source>
</evidence>
<dbReference type="SMART" id="SM00647">
    <property type="entry name" value="IBR"/>
    <property type="match status" value="1"/>
</dbReference>
<dbReference type="GO" id="GO:0016567">
    <property type="term" value="P:protein ubiquitination"/>
    <property type="evidence" value="ECO:0007669"/>
    <property type="project" value="InterPro"/>
</dbReference>
<comment type="pathway">
    <text evidence="4">Protein modification; protein ubiquitination.</text>
</comment>
<protein>
    <recommendedName>
        <fullName evidence="6">RBR-type E3 ubiquitin transferase</fullName>
        <ecNumber evidence="6">2.3.2.31</ecNumber>
    </recommendedName>
</protein>
<keyword evidence="7" id="KW-0808">Transferase</keyword>
<gene>
    <name evidence="17" type="ORF">FEM48_Zijuj02G0031200</name>
</gene>
<comment type="cofactor">
    <cofactor evidence="2">
        <name>Zn(2+)</name>
        <dbReference type="ChEBI" id="CHEBI:29105"/>
    </cofactor>
</comment>
<evidence type="ECO:0000256" key="10">
    <source>
        <dbReference type="ARBA" id="ARBA00022771"/>
    </source>
</evidence>
<dbReference type="FunFam" id="3.30.40.10:FF:000230">
    <property type="entry name" value="RBR-type E3 ubiquitin transferase"/>
    <property type="match status" value="1"/>
</dbReference>
<evidence type="ECO:0000256" key="8">
    <source>
        <dbReference type="ARBA" id="ARBA00022723"/>
    </source>
</evidence>
<dbReference type="Gene3D" id="1.20.120.1750">
    <property type="match status" value="1"/>
</dbReference>
<dbReference type="GO" id="GO:0008270">
    <property type="term" value="F:zinc ion binding"/>
    <property type="evidence" value="ECO:0007669"/>
    <property type="project" value="UniProtKB-KW"/>
</dbReference>